<evidence type="ECO:0000313" key="2">
    <source>
        <dbReference type="Proteomes" id="UP001596156"/>
    </source>
</evidence>
<keyword evidence="2" id="KW-1185">Reference proteome</keyword>
<evidence type="ECO:0008006" key="3">
    <source>
        <dbReference type="Google" id="ProtNLM"/>
    </source>
</evidence>
<organism evidence="1 2">
    <name type="scientific">Streptomyces fimbriatus</name>
    <dbReference type="NCBI Taxonomy" id="68197"/>
    <lineage>
        <taxon>Bacteria</taxon>
        <taxon>Bacillati</taxon>
        <taxon>Actinomycetota</taxon>
        <taxon>Actinomycetes</taxon>
        <taxon>Kitasatosporales</taxon>
        <taxon>Streptomycetaceae</taxon>
        <taxon>Streptomyces</taxon>
    </lineage>
</organism>
<accession>A0ABW0D7C7</accession>
<proteinExistence type="predicted"/>
<dbReference type="EMBL" id="JBHSKL010000012">
    <property type="protein sequence ID" value="MFC5225347.1"/>
    <property type="molecule type" value="Genomic_DNA"/>
</dbReference>
<dbReference type="RefSeq" id="WP_344644653.1">
    <property type="nucleotide sequence ID" value="NZ_BAAASS010000009.1"/>
</dbReference>
<gene>
    <name evidence="1" type="ORF">ACFPN6_12210</name>
</gene>
<protein>
    <recommendedName>
        <fullName evidence="3">Secreted protein</fullName>
    </recommendedName>
</protein>
<name>A0ABW0D7C7_STRFI</name>
<reference evidence="2" key="1">
    <citation type="journal article" date="2019" name="Int. J. Syst. Evol. Microbiol.">
        <title>The Global Catalogue of Microorganisms (GCM) 10K type strain sequencing project: providing services to taxonomists for standard genome sequencing and annotation.</title>
        <authorList>
            <consortium name="The Broad Institute Genomics Platform"/>
            <consortium name="The Broad Institute Genome Sequencing Center for Infectious Disease"/>
            <person name="Wu L."/>
            <person name="Ma J."/>
        </authorList>
    </citation>
    <scope>NUCLEOTIDE SEQUENCE [LARGE SCALE GENOMIC DNA]</scope>
    <source>
        <strain evidence="2">CCM 8479</strain>
    </source>
</reference>
<comment type="caution">
    <text evidence="1">The sequence shown here is derived from an EMBL/GenBank/DDBJ whole genome shotgun (WGS) entry which is preliminary data.</text>
</comment>
<sequence length="44" mass="4674">MVVLAVLVPLLMLGVVLVLGRYEELVLPSRRSDAGDPAGRTPTV</sequence>
<evidence type="ECO:0000313" key="1">
    <source>
        <dbReference type="EMBL" id="MFC5225347.1"/>
    </source>
</evidence>
<dbReference type="Proteomes" id="UP001596156">
    <property type="component" value="Unassembled WGS sequence"/>
</dbReference>